<dbReference type="EMBL" id="JAAVNE010000043">
    <property type="protein sequence ID" value="NKC33356.1"/>
    <property type="molecule type" value="Genomic_DNA"/>
</dbReference>
<feature type="chain" id="PRO_5045382117" evidence="1">
    <location>
        <begin position="23"/>
        <end position="231"/>
    </location>
</feature>
<dbReference type="PANTHER" id="PTHR34387">
    <property type="entry name" value="SLR1258 PROTEIN"/>
    <property type="match status" value="1"/>
</dbReference>
<dbReference type="Gene3D" id="3.30.110.170">
    <property type="entry name" value="Protein of unknown function (DUF541), domain 1"/>
    <property type="match status" value="1"/>
</dbReference>
<evidence type="ECO:0000313" key="3">
    <source>
        <dbReference type="Proteomes" id="UP000787635"/>
    </source>
</evidence>
<keyword evidence="1" id="KW-0732">Signal</keyword>
<name>A0ABX1E8I8_9PROT</name>
<organism evidence="2 3">
    <name type="scientific">Falsiroseomonas selenitidurans</name>
    <dbReference type="NCBI Taxonomy" id="2716335"/>
    <lineage>
        <taxon>Bacteria</taxon>
        <taxon>Pseudomonadati</taxon>
        <taxon>Pseudomonadota</taxon>
        <taxon>Alphaproteobacteria</taxon>
        <taxon>Acetobacterales</taxon>
        <taxon>Roseomonadaceae</taxon>
        <taxon>Falsiroseomonas</taxon>
    </lineage>
</organism>
<dbReference type="PANTHER" id="PTHR34387:SF2">
    <property type="entry name" value="SLR1258 PROTEIN"/>
    <property type="match status" value="1"/>
</dbReference>
<keyword evidence="3" id="KW-1185">Reference proteome</keyword>
<dbReference type="InterPro" id="IPR052022">
    <property type="entry name" value="26kDa_periplasmic_antigen"/>
</dbReference>
<dbReference type="Proteomes" id="UP000787635">
    <property type="component" value="Unassembled WGS sequence"/>
</dbReference>
<proteinExistence type="predicted"/>
<accession>A0ABX1E8I8</accession>
<reference evidence="2 3" key="1">
    <citation type="submission" date="2020-03" db="EMBL/GenBank/DDBJ databases">
        <title>Roseomonas selenitidurans sp. nov. isolated from urban soil.</title>
        <authorList>
            <person name="Liu H."/>
        </authorList>
    </citation>
    <scope>NUCLEOTIDE SEQUENCE [LARGE SCALE GENOMIC DNA]</scope>
    <source>
        <strain evidence="2 3">BU-1</strain>
    </source>
</reference>
<evidence type="ECO:0000256" key="1">
    <source>
        <dbReference type="SAM" id="SignalP"/>
    </source>
</evidence>
<dbReference type="Pfam" id="PF04402">
    <property type="entry name" value="SIMPL"/>
    <property type="match status" value="1"/>
</dbReference>
<comment type="caution">
    <text evidence="2">The sequence shown here is derived from an EMBL/GenBank/DDBJ whole genome shotgun (WGS) entry which is preliminary data.</text>
</comment>
<dbReference type="RefSeq" id="WP_168034083.1">
    <property type="nucleotide sequence ID" value="NZ_JAAVNE010000043.1"/>
</dbReference>
<evidence type="ECO:0000313" key="2">
    <source>
        <dbReference type="EMBL" id="NKC33356.1"/>
    </source>
</evidence>
<protein>
    <submittedName>
        <fullName evidence="2">SIMPL domain-containing protein</fullName>
    </submittedName>
</protein>
<gene>
    <name evidence="2" type="ORF">HEQ75_21020</name>
</gene>
<sequence length="231" mass="23762">MLHPIRALLLAPILLLAPAAQAQPAPQAPGLAETLLHIAETAEVTRAPDQVVAVLRAESRAGTAAAAQDSVNRAITAALSRAQAVPGVQVSTGGYWTGRVEEARAWQASQTLTLRGAAAPALLELAGALQGQGLAMQSLDWTLTRETTRLAREEASRLALEALGRRAAAVAAQLGLQVAGLQEVRIEAPDRGPRPMAMMARSASAAAPPVAVAEEAVVAASVAAIAVLRPR</sequence>
<feature type="signal peptide" evidence="1">
    <location>
        <begin position="1"/>
        <end position="22"/>
    </location>
</feature>
<dbReference type="InterPro" id="IPR007497">
    <property type="entry name" value="SIMPL/DUF541"/>
</dbReference>
<dbReference type="Gene3D" id="3.30.70.2970">
    <property type="entry name" value="Protein of unknown function (DUF541), domain 2"/>
    <property type="match status" value="1"/>
</dbReference>